<gene>
    <name evidence="1" type="ORF">ENK44_12790</name>
</gene>
<name>A0A7V4U2Q2_CALAY</name>
<organism evidence="1">
    <name type="scientific">Caldithrix abyssi</name>
    <dbReference type="NCBI Taxonomy" id="187145"/>
    <lineage>
        <taxon>Bacteria</taxon>
        <taxon>Pseudomonadati</taxon>
        <taxon>Calditrichota</taxon>
        <taxon>Calditrichia</taxon>
        <taxon>Calditrichales</taxon>
        <taxon>Calditrichaceae</taxon>
        <taxon>Caldithrix</taxon>
    </lineage>
</organism>
<dbReference type="AlphaFoldDB" id="A0A7V4U2Q2"/>
<dbReference type="Pfam" id="PF19371">
    <property type="entry name" value="DUF5946"/>
    <property type="match status" value="1"/>
</dbReference>
<reference evidence="1" key="1">
    <citation type="journal article" date="2020" name="mSystems">
        <title>Genome- and Community-Level Interaction Insights into Carbon Utilization and Element Cycling Functions of Hydrothermarchaeota in Hydrothermal Sediment.</title>
        <authorList>
            <person name="Zhou Z."/>
            <person name="Liu Y."/>
            <person name="Xu W."/>
            <person name="Pan J."/>
            <person name="Luo Z.H."/>
            <person name="Li M."/>
        </authorList>
    </citation>
    <scope>NUCLEOTIDE SEQUENCE [LARGE SCALE GENOMIC DNA]</scope>
    <source>
        <strain evidence="1">HyVt-577</strain>
    </source>
</reference>
<dbReference type="EMBL" id="DRQG01000117">
    <property type="protein sequence ID" value="HGY56578.1"/>
    <property type="molecule type" value="Genomic_DNA"/>
</dbReference>
<evidence type="ECO:0000313" key="1">
    <source>
        <dbReference type="EMBL" id="HGY56578.1"/>
    </source>
</evidence>
<proteinExistence type="predicted"/>
<dbReference type="Proteomes" id="UP000885779">
    <property type="component" value="Unassembled WGS sequence"/>
</dbReference>
<accession>A0A7V4U2Q2</accession>
<protein>
    <submittedName>
        <fullName evidence="1">Uncharacterized protein</fullName>
    </submittedName>
</protein>
<dbReference type="InterPro" id="IPR045990">
    <property type="entry name" value="DUF5946"/>
</dbReference>
<sequence length="139" mass="16349">MTTDSKLFEELSFYTLLHSDSDYFIHQLIVDAFTAQTANKDTKKISLVFSLVGLYLLIEKNYTGKQIQQAHTVLSNYKDYLPEIKLPENRGEITISEVLKSELNRDEMIKKWCSSVWKEYESSKEEIKRFCEIYLFGKQ</sequence>
<comment type="caution">
    <text evidence="1">The sequence shown here is derived from an EMBL/GenBank/DDBJ whole genome shotgun (WGS) entry which is preliminary data.</text>
</comment>